<dbReference type="GO" id="GO:0050660">
    <property type="term" value="F:flavin adenine dinucleotide binding"/>
    <property type="evidence" value="ECO:0007669"/>
    <property type="project" value="InterPro"/>
</dbReference>
<evidence type="ECO:0000256" key="4">
    <source>
        <dbReference type="ARBA" id="ARBA00022827"/>
    </source>
</evidence>
<evidence type="ECO:0000313" key="9">
    <source>
        <dbReference type="EMBL" id="ETW74595.1"/>
    </source>
</evidence>
<feature type="transmembrane region" description="Helical" evidence="8">
    <location>
        <begin position="139"/>
        <end position="158"/>
    </location>
</feature>
<evidence type="ECO:0000256" key="3">
    <source>
        <dbReference type="ARBA" id="ARBA00022630"/>
    </source>
</evidence>
<dbReference type="EMBL" id="KI925467">
    <property type="protein sequence ID" value="ETW74595.1"/>
    <property type="molecule type" value="Genomic_DNA"/>
</dbReference>
<evidence type="ECO:0000256" key="8">
    <source>
        <dbReference type="SAM" id="Phobius"/>
    </source>
</evidence>
<evidence type="ECO:0000256" key="5">
    <source>
        <dbReference type="ARBA" id="ARBA00022857"/>
    </source>
</evidence>
<dbReference type="InParanoid" id="W4JNF1"/>
<organism evidence="9 10">
    <name type="scientific">Heterobasidion irregulare (strain TC 32-1)</name>
    <dbReference type="NCBI Taxonomy" id="747525"/>
    <lineage>
        <taxon>Eukaryota</taxon>
        <taxon>Fungi</taxon>
        <taxon>Dikarya</taxon>
        <taxon>Basidiomycota</taxon>
        <taxon>Agaricomycotina</taxon>
        <taxon>Agaricomycetes</taxon>
        <taxon>Russulales</taxon>
        <taxon>Bondarzewiaceae</taxon>
        <taxon>Heterobasidion</taxon>
        <taxon>Heterobasidion annosum species complex</taxon>
    </lineage>
</organism>
<proteinExistence type="inferred from homology"/>
<keyword evidence="8" id="KW-0812">Transmembrane</keyword>
<reference evidence="9 10" key="1">
    <citation type="journal article" date="2012" name="New Phytol.">
        <title>Insight into trade-off between wood decay and parasitism from the genome of a fungal forest pathogen.</title>
        <authorList>
            <person name="Olson A."/>
            <person name="Aerts A."/>
            <person name="Asiegbu F."/>
            <person name="Belbahri L."/>
            <person name="Bouzid O."/>
            <person name="Broberg A."/>
            <person name="Canback B."/>
            <person name="Coutinho P.M."/>
            <person name="Cullen D."/>
            <person name="Dalman K."/>
            <person name="Deflorio G."/>
            <person name="van Diepen L.T."/>
            <person name="Dunand C."/>
            <person name="Duplessis S."/>
            <person name="Durling M."/>
            <person name="Gonthier P."/>
            <person name="Grimwood J."/>
            <person name="Fossdal C.G."/>
            <person name="Hansson D."/>
            <person name="Henrissat B."/>
            <person name="Hietala A."/>
            <person name="Himmelstrand K."/>
            <person name="Hoffmeister D."/>
            <person name="Hogberg N."/>
            <person name="James T.Y."/>
            <person name="Karlsson M."/>
            <person name="Kohler A."/>
            <person name="Kues U."/>
            <person name="Lee Y.H."/>
            <person name="Lin Y.C."/>
            <person name="Lind M."/>
            <person name="Lindquist E."/>
            <person name="Lombard V."/>
            <person name="Lucas S."/>
            <person name="Lunden K."/>
            <person name="Morin E."/>
            <person name="Murat C."/>
            <person name="Park J."/>
            <person name="Raffaello T."/>
            <person name="Rouze P."/>
            <person name="Salamov A."/>
            <person name="Schmutz J."/>
            <person name="Solheim H."/>
            <person name="Stahlberg J."/>
            <person name="Velez H."/>
            <person name="de Vries R.P."/>
            <person name="Wiebenga A."/>
            <person name="Woodward S."/>
            <person name="Yakovlev I."/>
            <person name="Garbelotto M."/>
            <person name="Martin F."/>
            <person name="Grigoriev I.V."/>
            <person name="Stenlid J."/>
        </authorList>
    </citation>
    <scope>NUCLEOTIDE SEQUENCE [LARGE SCALE GENOMIC DNA]</scope>
    <source>
        <strain evidence="9 10">TC 32-1</strain>
    </source>
</reference>
<evidence type="ECO:0008006" key="11">
    <source>
        <dbReference type="Google" id="ProtNLM"/>
    </source>
</evidence>
<dbReference type="InterPro" id="IPR050346">
    <property type="entry name" value="FMO-like"/>
</dbReference>
<evidence type="ECO:0000256" key="1">
    <source>
        <dbReference type="ARBA" id="ARBA00001974"/>
    </source>
</evidence>
<keyword evidence="8" id="KW-0472">Membrane</keyword>
<dbReference type="GeneID" id="20666365"/>
<dbReference type="InterPro" id="IPR000960">
    <property type="entry name" value="Flavin_mOase"/>
</dbReference>
<comment type="cofactor">
    <cofactor evidence="1">
        <name>FAD</name>
        <dbReference type="ChEBI" id="CHEBI:57692"/>
    </cofactor>
</comment>
<dbReference type="eggNOG" id="KOG1399">
    <property type="taxonomic scope" value="Eukaryota"/>
</dbReference>
<dbReference type="PRINTS" id="PR00370">
    <property type="entry name" value="FMOXYGENASE"/>
</dbReference>
<dbReference type="Proteomes" id="UP000030671">
    <property type="component" value="Unassembled WGS sequence"/>
</dbReference>
<dbReference type="FunFam" id="3.50.50.60:FF:000023">
    <property type="entry name" value="Dimethylaniline monooxygenase [N-oxide-forming]"/>
    <property type="match status" value="1"/>
</dbReference>
<dbReference type="SUPFAM" id="SSF51905">
    <property type="entry name" value="FAD/NAD(P)-binding domain"/>
    <property type="match status" value="1"/>
</dbReference>
<dbReference type="AlphaFoldDB" id="W4JNF1"/>
<evidence type="ECO:0000256" key="6">
    <source>
        <dbReference type="ARBA" id="ARBA00023002"/>
    </source>
</evidence>
<name>W4JNF1_HETIT</name>
<dbReference type="GO" id="GO:0050661">
    <property type="term" value="F:NADP binding"/>
    <property type="evidence" value="ECO:0007669"/>
    <property type="project" value="InterPro"/>
</dbReference>
<dbReference type="InterPro" id="IPR036188">
    <property type="entry name" value="FAD/NAD-bd_sf"/>
</dbReference>
<gene>
    <name evidence="9" type="ORF">HETIRDRAFT_108657</name>
</gene>
<keyword evidence="6" id="KW-0560">Oxidoreductase</keyword>
<dbReference type="RefSeq" id="XP_009553100.1">
    <property type="nucleotide sequence ID" value="XM_009554805.1"/>
</dbReference>
<keyword evidence="5" id="KW-0521">NADP</keyword>
<evidence type="ECO:0000313" key="10">
    <source>
        <dbReference type="Proteomes" id="UP000030671"/>
    </source>
</evidence>
<comment type="similarity">
    <text evidence="2">Belongs to the FMO family.</text>
</comment>
<feature type="region of interest" description="Disordered" evidence="7">
    <location>
        <begin position="90"/>
        <end position="129"/>
    </location>
</feature>
<evidence type="ECO:0000256" key="2">
    <source>
        <dbReference type="ARBA" id="ARBA00009183"/>
    </source>
</evidence>
<accession>W4JNF1</accession>
<protein>
    <recommendedName>
        <fullName evidence="11">FAD/NAD(P)-binding domain-containing protein</fullName>
    </recommendedName>
</protein>
<dbReference type="HOGENOM" id="CLU_006909_5_1_1"/>
<dbReference type="Gene3D" id="3.50.50.60">
    <property type="entry name" value="FAD/NAD(P)-binding domain"/>
    <property type="match status" value="2"/>
</dbReference>
<keyword evidence="8" id="KW-1133">Transmembrane helix</keyword>
<dbReference type="Pfam" id="PF00743">
    <property type="entry name" value="FMO-like"/>
    <property type="match status" value="2"/>
</dbReference>
<keyword evidence="3" id="KW-0285">Flavoprotein</keyword>
<sequence length="663" mass="72749">MDAGECIAQECSSSDLNAAAQYFLDLCTSTSSSAPSSPRSSTASSSTVPAPSSSISSSSALSSSRAIGTSASSAASSSVSQSIAMTASPSSSTAASSATSNTTASLTSPSAANSAAPNPSASSTGTSSAMHLQPYTSHVTWVLSGMILMLISMIELFIGNVGKPSKRIAIVGGGTGGVTALKTLLVDLPEEERSRWEVVLYEQKRDVGGVWLPDLNVPRPPELPETPLYPRLMTNTPHPTMTIPHFPFRPETPLYPQHPDVQQYHVDIINHWNLSSHLRLNHEILESRWIGSSEKGQWRLLIKDRLHNETTAEEEFDHLIIANGHNHYPYEPVIEGREEWERGAHHLILHSIFYRNPEDFKARNVIVVGGGASGRDIAQQVVGFANSTYVSLKTTDFRDFPFPDIPGADFKPRIRSFKSGSIIFEDNTTLTHIDTVIFGTGYENRIPFLTDSGHLSINTTQSLDQLTTNLRYVRPLYRHLLSLDPAYPVGALYFIGLPVFVANAVSDSAQSLFTAFTIADPSLLPPRSELMNDLITQESNLRDAGFDPAYVGHRLVGEGGSEQYQDGLVKFLQERGKAGHGGVPRLGQKFTEEWRSFGRDEGALLRRGWQRVLDEGKDAIKHWLEGVVTENQWANLMRRLAEWEQGQEANEVYNGRFDGYGYL</sequence>
<dbReference type="GO" id="GO:0004499">
    <property type="term" value="F:N,N-dimethylaniline monooxygenase activity"/>
    <property type="evidence" value="ECO:0007669"/>
    <property type="project" value="InterPro"/>
</dbReference>
<evidence type="ECO:0000256" key="7">
    <source>
        <dbReference type="SAM" id="MobiDB-lite"/>
    </source>
</evidence>
<keyword evidence="4" id="KW-0274">FAD</keyword>
<dbReference type="KEGG" id="hir:HETIRDRAFT_108657"/>
<feature type="region of interest" description="Disordered" evidence="7">
    <location>
        <begin position="29"/>
        <end position="59"/>
    </location>
</feature>
<dbReference type="OrthoDB" id="66881at2759"/>
<keyword evidence="10" id="KW-1185">Reference proteome</keyword>
<dbReference type="InterPro" id="IPR020946">
    <property type="entry name" value="Flavin_mOase-like"/>
</dbReference>
<dbReference type="PANTHER" id="PTHR23023">
    <property type="entry name" value="DIMETHYLANILINE MONOOXYGENASE"/>
    <property type="match status" value="1"/>
</dbReference>